<dbReference type="Proteomes" id="UP001501638">
    <property type="component" value="Unassembled WGS sequence"/>
</dbReference>
<dbReference type="EMBL" id="BAAASZ010000018">
    <property type="protein sequence ID" value="GAA2439027.1"/>
    <property type="molecule type" value="Genomic_DNA"/>
</dbReference>
<gene>
    <name evidence="2" type="ORF">GCM10010405_22950</name>
</gene>
<name>A0ABN3JTK1_9ACTN</name>
<organism evidence="2 3">
    <name type="scientific">Streptomyces macrosporus</name>
    <dbReference type="NCBI Taxonomy" id="44032"/>
    <lineage>
        <taxon>Bacteria</taxon>
        <taxon>Bacillati</taxon>
        <taxon>Actinomycetota</taxon>
        <taxon>Actinomycetes</taxon>
        <taxon>Kitasatosporales</taxon>
        <taxon>Streptomycetaceae</taxon>
        <taxon>Streptomyces</taxon>
    </lineage>
</organism>
<accession>A0ABN3JTK1</accession>
<evidence type="ECO:0000313" key="2">
    <source>
        <dbReference type="EMBL" id="GAA2439027.1"/>
    </source>
</evidence>
<reference evidence="2 3" key="1">
    <citation type="journal article" date="2019" name="Int. J. Syst. Evol. Microbiol.">
        <title>The Global Catalogue of Microorganisms (GCM) 10K type strain sequencing project: providing services to taxonomists for standard genome sequencing and annotation.</title>
        <authorList>
            <consortium name="The Broad Institute Genomics Platform"/>
            <consortium name="The Broad Institute Genome Sequencing Center for Infectious Disease"/>
            <person name="Wu L."/>
            <person name="Ma J."/>
        </authorList>
    </citation>
    <scope>NUCLEOTIDE SEQUENCE [LARGE SCALE GENOMIC DNA]</scope>
    <source>
        <strain evidence="2 3">JCM 6305</strain>
    </source>
</reference>
<sequence>MHVSERSLSAARVPALSPAGGLRFYGPLCNPGAARRVVLKRPTPAEVAARAGVSKPNVSQLASGEHAVATRPPATW</sequence>
<keyword evidence="3" id="KW-1185">Reference proteome</keyword>
<feature type="region of interest" description="Disordered" evidence="1">
    <location>
        <begin position="50"/>
        <end position="76"/>
    </location>
</feature>
<protein>
    <submittedName>
        <fullName evidence="2">Uncharacterized protein</fullName>
    </submittedName>
</protein>
<comment type="caution">
    <text evidence="2">The sequence shown here is derived from an EMBL/GenBank/DDBJ whole genome shotgun (WGS) entry which is preliminary data.</text>
</comment>
<evidence type="ECO:0000313" key="3">
    <source>
        <dbReference type="Proteomes" id="UP001501638"/>
    </source>
</evidence>
<proteinExistence type="predicted"/>
<evidence type="ECO:0000256" key="1">
    <source>
        <dbReference type="SAM" id="MobiDB-lite"/>
    </source>
</evidence>